<dbReference type="InterPro" id="IPR018649">
    <property type="entry name" value="SHOCT"/>
</dbReference>
<dbReference type="InterPro" id="IPR027379">
    <property type="entry name" value="CLS_N"/>
</dbReference>
<reference evidence="10" key="1">
    <citation type="journal article" date="2019" name="Int. J. Syst. Evol. Microbiol.">
        <title>The Global Catalogue of Microorganisms (GCM) 10K type strain sequencing project: providing services to taxonomists for standard genome sequencing and annotation.</title>
        <authorList>
            <consortium name="The Broad Institute Genomics Platform"/>
            <consortium name="The Broad Institute Genome Sequencing Center for Infectious Disease"/>
            <person name="Wu L."/>
            <person name="Ma J."/>
        </authorList>
    </citation>
    <scope>NUCLEOTIDE SEQUENCE [LARGE SCALE GENOMIC DNA]</scope>
    <source>
        <strain evidence="10">JCM 9092</strain>
    </source>
</reference>
<gene>
    <name evidence="9" type="ORF">GCM10010449_61310</name>
</gene>
<name>A0ABP6N298_9ACTN</name>
<keyword evidence="3 6" id="KW-0812">Transmembrane</keyword>
<evidence type="ECO:0000256" key="5">
    <source>
        <dbReference type="ARBA" id="ARBA00023136"/>
    </source>
</evidence>
<keyword evidence="10" id="KW-1185">Reference proteome</keyword>
<dbReference type="RefSeq" id="WP_344526327.1">
    <property type="nucleotide sequence ID" value="NZ_BAAAUG010000126.1"/>
</dbReference>
<dbReference type="Pfam" id="PF13396">
    <property type="entry name" value="PLDc_N"/>
    <property type="match status" value="1"/>
</dbReference>
<feature type="domain" description="SHOCT" evidence="7">
    <location>
        <begin position="104"/>
        <end position="131"/>
    </location>
</feature>
<protein>
    <submittedName>
        <fullName evidence="9">SHOCT domain-containing protein</fullName>
    </submittedName>
</protein>
<keyword evidence="5 6" id="KW-0472">Membrane</keyword>
<feature type="transmembrane region" description="Helical" evidence="6">
    <location>
        <begin position="7"/>
        <end position="27"/>
    </location>
</feature>
<keyword evidence="4 6" id="KW-1133">Transmembrane helix</keyword>
<dbReference type="Proteomes" id="UP001501637">
    <property type="component" value="Unassembled WGS sequence"/>
</dbReference>
<dbReference type="Pfam" id="PF09851">
    <property type="entry name" value="SHOCT"/>
    <property type="match status" value="1"/>
</dbReference>
<evidence type="ECO:0000313" key="9">
    <source>
        <dbReference type="EMBL" id="GAA3132010.1"/>
    </source>
</evidence>
<evidence type="ECO:0000256" key="3">
    <source>
        <dbReference type="ARBA" id="ARBA00022692"/>
    </source>
</evidence>
<keyword evidence="2" id="KW-1003">Cell membrane</keyword>
<evidence type="ECO:0000259" key="7">
    <source>
        <dbReference type="Pfam" id="PF09851"/>
    </source>
</evidence>
<feature type="transmembrane region" description="Helical" evidence="6">
    <location>
        <begin position="47"/>
        <end position="65"/>
    </location>
</feature>
<sequence>MDDYPLLNLFLTMLYLFLWIMWFFLLFKVITDLFRDHTLSGWWKAGWLIFVLVLPFLGVLVYLIARGRSMSERDVAQAKEQEQAFRAYVQKAAGSAGPGGGHVDELARLAELRKNGDITTEEYEKAKDKVLA</sequence>
<evidence type="ECO:0000256" key="4">
    <source>
        <dbReference type="ARBA" id="ARBA00022989"/>
    </source>
</evidence>
<evidence type="ECO:0000256" key="2">
    <source>
        <dbReference type="ARBA" id="ARBA00022475"/>
    </source>
</evidence>
<evidence type="ECO:0000313" key="10">
    <source>
        <dbReference type="Proteomes" id="UP001501637"/>
    </source>
</evidence>
<organism evidence="9 10">
    <name type="scientific">Streptomyces rectiviolaceus</name>
    <dbReference type="NCBI Taxonomy" id="332591"/>
    <lineage>
        <taxon>Bacteria</taxon>
        <taxon>Bacillati</taxon>
        <taxon>Actinomycetota</taxon>
        <taxon>Actinomycetes</taxon>
        <taxon>Kitasatosporales</taxon>
        <taxon>Streptomycetaceae</taxon>
        <taxon>Streptomyces</taxon>
    </lineage>
</organism>
<feature type="domain" description="Cardiolipin synthase N-terminal" evidence="8">
    <location>
        <begin position="20"/>
        <end position="66"/>
    </location>
</feature>
<comment type="subcellular location">
    <subcellularLocation>
        <location evidence="1">Cell membrane</location>
        <topology evidence="1">Multi-pass membrane protein</topology>
    </subcellularLocation>
</comment>
<dbReference type="EMBL" id="BAAAUG010000126">
    <property type="protein sequence ID" value="GAA3132010.1"/>
    <property type="molecule type" value="Genomic_DNA"/>
</dbReference>
<evidence type="ECO:0000259" key="8">
    <source>
        <dbReference type="Pfam" id="PF13396"/>
    </source>
</evidence>
<comment type="caution">
    <text evidence="9">The sequence shown here is derived from an EMBL/GenBank/DDBJ whole genome shotgun (WGS) entry which is preliminary data.</text>
</comment>
<accession>A0ABP6N298</accession>
<evidence type="ECO:0000256" key="1">
    <source>
        <dbReference type="ARBA" id="ARBA00004651"/>
    </source>
</evidence>
<proteinExistence type="predicted"/>
<evidence type="ECO:0000256" key="6">
    <source>
        <dbReference type="SAM" id="Phobius"/>
    </source>
</evidence>